<feature type="transmembrane region" description="Helical" evidence="6">
    <location>
        <begin position="360"/>
        <end position="381"/>
    </location>
</feature>
<sequence>MVVICEDIPMAVARSAATRMSDEMRLGGSPVRRSSFVLVGEAQDPIQELVAESTKPACTPPPIDTIQLLIDLNDALLAYGTPTHRMEALVDALGESLHIPVKVYYLPTYTLLHFLGPLPPGKREQHIVKTRGGWDFDKLQVLHALCKDLIRGRTNPAGAKKKLQDIRNMRDAWSELWIVAGYPVSAATSAIMFFNGNGWDALASGLLASIPGGMRLIANRFPSLWWTYEIICCALISVIAASISSTRCYPSLLLSSVVTLLPGYTVTASVVEILTKNVISGAVRLCYTVVYLAAMAYGLTLAPLFYNVAVGNGFLRRPPGVENACTAEQTIAVSHLWLILCVPLYIASYNIYLKSPLRQWPVMTLIGALGYGISYLSKRIWHAPPEINAFTSALGIGLASNIYARATDDLSFHAITAGVFIQVPGSWGLRGMLALAYQEYDRSLYWNYSMLVICVGIGGALLMSNYMVWGFRLKNRRVPLTDF</sequence>
<feature type="transmembrane region" description="Helical" evidence="6">
    <location>
        <begin position="336"/>
        <end position="353"/>
    </location>
</feature>
<dbReference type="InterPro" id="IPR051361">
    <property type="entry name" value="ThrE/Ser_Exporter"/>
</dbReference>
<keyword evidence="4 6" id="KW-0472">Membrane</keyword>
<dbReference type="GO" id="GO:0016020">
    <property type="term" value="C:membrane"/>
    <property type="evidence" value="ECO:0007669"/>
    <property type="project" value="UniProtKB-SubCell"/>
</dbReference>
<feature type="domain" description="Threonine/Serine exporter ThrE" evidence="8">
    <location>
        <begin position="341"/>
        <end position="465"/>
    </location>
</feature>
<feature type="transmembrane region" description="Helical" evidence="6">
    <location>
        <begin position="411"/>
        <end position="433"/>
    </location>
</feature>
<dbReference type="Pfam" id="PF12821">
    <property type="entry name" value="ThrE_2"/>
    <property type="match status" value="1"/>
</dbReference>
<dbReference type="RefSeq" id="XP_016605742.1">
    <property type="nucleotide sequence ID" value="XM_016755338.1"/>
</dbReference>
<dbReference type="InterPro" id="IPR010619">
    <property type="entry name" value="ThrE-like_N"/>
</dbReference>
<protein>
    <recommendedName>
        <fullName evidence="11">Threonine/serine exporter-like N-terminal domain-containing protein</fullName>
    </recommendedName>
</protein>
<feature type="transmembrane region" description="Helical" evidence="6">
    <location>
        <begin position="445"/>
        <end position="468"/>
    </location>
</feature>
<evidence type="ECO:0000313" key="9">
    <source>
        <dbReference type="EMBL" id="KNC97702.1"/>
    </source>
</evidence>
<gene>
    <name evidence="9" type="ORF">SPPG_07164</name>
</gene>
<name>A0A0L0H938_SPIPD</name>
<dbReference type="OMA" id="WLCVVLY"/>
<feature type="transmembrane region" description="Helical" evidence="6">
    <location>
        <begin position="249"/>
        <end position="273"/>
    </location>
</feature>
<dbReference type="GeneID" id="27690403"/>
<dbReference type="InParanoid" id="A0A0L0H938"/>
<keyword evidence="2 6" id="KW-0812">Transmembrane</keyword>
<evidence type="ECO:0000313" key="10">
    <source>
        <dbReference type="Proteomes" id="UP000053201"/>
    </source>
</evidence>
<dbReference type="AlphaFoldDB" id="A0A0L0H938"/>
<comment type="similarity">
    <text evidence="5">Belongs to the ThrE exporter (TC 2.A.79) family.</text>
</comment>
<dbReference type="GO" id="GO:0022857">
    <property type="term" value="F:transmembrane transporter activity"/>
    <property type="evidence" value="ECO:0007669"/>
    <property type="project" value="InterPro"/>
</dbReference>
<dbReference type="EMBL" id="KQ257463">
    <property type="protein sequence ID" value="KNC97702.1"/>
    <property type="molecule type" value="Genomic_DNA"/>
</dbReference>
<evidence type="ECO:0008006" key="11">
    <source>
        <dbReference type="Google" id="ProtNLM"/>
    </source>
</evidence>
<dbReference type="STRING" id="645134.A0A0L0H938"/>
<dbReference type="Pfam" id="PF06738">
    <property type="entry name" value="ThrE"/>
    <property type="match status" value="1"/>
</dbReference>
<evidence type="ECO:0000259" key="8">
    <source>
        <dbReference type="Pfam" id="PF12821"/>
    </source>
</evidence>
<dbReference type="Proteomes" id="UP000053201">
    <property type="component" value="Unassembled WGS sequence"/>
</dbReference>
<feature type="transmembrane region" description="Helical" evidence="6">
    <location>
        <begin position="285"/>
        <end position="306"/>
    </location>
</feature>
<evidence type="ECO:0000256" key="4">
    <source>
        <dbReference type="ARBA" id="ARBA00023136"/>
    </source>
</evidence>
<feature type="domain" description="Threonine/serine exporter-like N-terminal" evidence="7">
    <location>
        <begin position="69"/>
        <end position="302"/>
    </location>
</feature>
<organism evidence="9 10">
    <name type="scientific">Spizellomyces punctatus (strain DAOM BR117)</name>
    <dbReference type="NCBI Taxonomy" id="645134"/>
    <lineage>
        <taxon>Eukaryota</taxon>
        <taxon>Fungi</taxon>
        <taxon>Fungi incertae sedis</taxon>
        <taxon>Chytridiomycota</taxon>
        <taxon>Chytridiomycota incertae sedis</taxon>
        <taxon>Chytridiomycetes</taxon>
        <taxon>Spizellomycetales</taxon>
        <taxon>Spizellomycetaceae</taxon>
        <taxon>Spizellomyces</taxon>
    </lineage>
</organism>
<proteinExistence type="inferred from homology"/>
<dbReference type="InterPro" id="IPR024528">
    <property type="entry name" value="ThrE_2"/>
</dbReference>
<evidence type="ECO:0000256" key="5">
    <source>
        <dbReference type="ARBA" id="ARBA00034125"/>
    </source>
</evidence>
<evidence type="ECO:0000256" key="1">
    <source>
        <dbReference type="ARBA" id="ARBA00004141"/>
    </source>
</evidence>
<comment type="subcellular location">
    <subcellularLocation>
        <location evidence="1">Membrane</location>
        <topology evidence="1">Multi-pass membrane protein</topology>
    </subcellularLocation>
</comment>
<dbReference type="PANTHER" id="PTHR31082">
    <property type="entry name" value="PHEROMONE-REGULATED MEMBRANE PROTEIN 10"/>
    <property type="match status" value="1"/>
</dbReference>
<dbReference type="PANTHER" id="PTHR31082:SF4">
    <property type="entry name" value="PHEROMONE-REGULATED MEMBRANE PROTEIN 10"/>
    <property type="match status" value="1"/>
</dbReference>
<accession>A0A0L0H938</accession>
<keyword evidence="3 6" id="KW-1133">Transmembrane helix</keyword>
<feature type="transmembrane region" description="Helical" evidence="6">
    <location>
        <begin position="176"/>
        <end position="195"/>
    </location>
</feature>
<reference evidence="9 10" key="1">
    <citation type="submission" date="2009-08" db="EMBL/GenBank/DDBJ databases">
        <title>The Genome Sequence of Spizellomyces punctatus strain DAOM BR117.</title>
        <authorList>
            <consortium name="The Broad Institute Genome Sequencing Platform"/>
            <person name="Russ C."/>
            <person name="Cuomo C."/>
            <person name="Shea T."/>
            <person name="Young S.K."/>
            <person name="Zeng Q."/>
            <person name="Koehrsen M."/>
            <person name="Haas B."/>
            <person name="Borodovsky M."/>
            <person name="Guigo R."/>
            <person name="Alvarado L."/>
            <person name="Berlin A."/>
            <person name="Bochicchio J."/>
            <person name="Borenstein D."/>
            <person name="Chapman S."/>
            <person name="Chen Z."/>
            <person name="Engels R."/>
            <person name="Freedman E."/>
            <person name="Gellesch M."/>
            <person name="Goldberg J."/>
            <person name="Griggs A."/>
            <person name="Gujja S."/>
            <person name="Heiman D."/>
            <person name="Hepburn T."/>
            <person name="Howarth C."/>
            <person name="Jen D."/>
            <person name="Larson L."/>
            <person name="Lewis B."/>
            <person name="Mehta T."/>
            <person name="Park D."/>
            <person name="Pearson M."/>
            <person name="Roberts A."/>
            <person name="Saif S."/>
            <person name="Shenoy N."/>
            <person name="Sisk P."/>
            <person name="Stolte C."/>
            <person name="Sykes S."/>
            <person name="Thomson T."/>
            <person name="Walk T."/>
            <person name="White J."/>
            <person name="Yandava C."/>
            <person name="Burger G."/>
            <person name="Gray M.W."/>
            <person name="Holland P.W.H."/>
            <person name="King N."/>
            <person name="Lang F.B.F."/>
            <person name="Roger A.J."/>
            <person name="Ruiz-Trillo I."/>
            <person name="Lander E."/>
            <person name="Nusbaum C."/>
        </authorList>
    </citation>
    <scope>NUCLEOTIDE SEQUENCE [LARGE SCALE GENOMIC DNA]</scope>
    <source>
        <strain evidence="9 10">DAOM BR117</strain>
    </source>
</reference>
<dbReference type="eggNOG" id="ENOG502QPMM">
    <property type="taxonomic scope" value="Eukaryota"/>
</dbReference>
<evidence type="ECO:0000259" key="7">
    <source>
        <dbReference type="Pfam" id="PF06738"/>
    </source>
</evidence>
<dbReference type="OrthoDB" id="413008at2759"/>
<evidence type="ECO:0000256" key="3">
    <source>
        <dbReference type="ARBA" id="ARBA00022989"/>
    </source>
</evidence>
<keyword evidence="10" id="KW-1185">Reference proteome</keyword>
<evidence type="ECO:0000256" key="2">
    <source>
        <dbReference type="ARBA" id="ARBA00022692"/>
    </source>
</evidence>
<dbReference type="VEuPathDB" id="FungiDB:SPPG_07164"/>
<feature type="transmembrane region" description="Helical" evidence="6">
    <location>
        <begin position="225"/>
        <end position="243"/>
    </location>
</feature>
<evidence type="ECO:0000256" key="6">
    <source>
        <dbReference type="SAM" id="Phobius"/>
    </source>
</evidence>